<dbReference type="AlphaFoldDB" id="A0A7L8EXW2"/>
<dbReference type="FunFam" id="3.10.28.10:FF:000010">
    <property type="entry name" value="LAGLIDADG homing endonuclease I-LtrII"/>
    <property type="match status" value="1"/>
</dbReference>
<reference evidence="2" key="1">
    <citation type="journal article" date="2020" name="Sci. Rep.">
        <title>First characterization of the complete mitochondrial genome of fungal plant-pathogen Monilinia laxa which represents the mobile intron rich structure.</title>
        <authorList>
            <person name="Yildiz G."/>
            <person name="Ozkilinc H."/>
        </authorList>
    </citation>
    <scope>NUCLEOTIDE SEQUENCE</scope>
</reference>
<dbReference type="EMBL" id="MW794308">
    <property type="protein sequence ID" value="QYB20333.1"/>
    <property type="molecule type" value="Genomic_DNA"/>
</dbReference>
<dbReference type="Gene3D" id="3.10.28.10">
    <property type="entry name" value="Homing endonucleases"/>
    <property type="match status" value="2"/>
</dbReference>
<dbReference type="EMBL" id="MW794302">
    <property type="protein sequence ID" value="QYB19835.1"/>
    <property type="molecule type" value="Genomic_DNA"/>
</dbReference>
<dbReference type="EMBL" id="MW794306">
    <property type="protein sequence ID" value="QYB20180.1"/>
    <property type="molecule type" value="Genomic_DNA"/>
</dbReference>
<sequence>MVIYKNPTKIRYLVGPVPIDNHVFTYFSVLSLPLFKLDSQSSKLNPYYVSGFSDAESSFMVSLVKRSYLKTGWSVQPIFKYDLHVKDLPLLEEVKAFFGGAGHISVSATRSSAYYSVNSTKEIIKFIIPHFDSYPLLTKKRGDFELFKSAVELINKGEHLDLEGLSKIVAIRASMNWGLTPTLKEHFPNIVKVIRPEFNTLQIISPYWFVGFVEGEGSFFVDIFSSKTHKVGYQVKLKFQLTQHIRDTQLMNSLIESLDCGTTRVNRQAVDLTVTKLSEIESKILPIFYSCPLLGVKRLDYEDFCKVVLAIKGKEHLTEPGLIKIKQIKSGMNTGRDLGRG</sequence>
<gene>
    <name evidence="3" type="primary">HE</name>
</gene>
<evidence type="ECO:0000313" key="2">
    <source>
        <dbReference type="EMBL" id="QOE17398.1"/>
    </source>
</evidence>
<keyword evidence="2" id="KW-0378">Hydrolase</keyword>
<dbReference type="EMBL" id="MW794307">
    <property type="protein sequence ID" value="QYB20248.1"/>
    <property type="molecule type" value="Genomic_DNA"/>
</dbReference>
<evidence type="ECO:0000313" key="3">
    <source>
        <dbReference type="EMBL" id="QYB19835.1"/>
    </source>
</evidence>
<keyword evidence="2" id="KW-0540">Nuclease</keyword>
<dbReference type="SUPFAM" id="SSF55608">
    <property type="entry name" value="Homing endonucleases"/>
    <property type="match status" value="2"/>
</dbReference>
<reference evidence="3" key="2">
    <citation type="journal article" date="2021" name="Front. Microbiol.">
        <title>Pan-Mitogenomics Approach Discovers Diversity and Dynamism in the Prominent Brown Rot Fungal Pathogens.</title>
        <authorList>
            <person name="Yildiz G."/>
            <person name="Ozkilinc H."/>
        </authorList>
    </citation>
    <scope>NUCLEOTIDE SEQUENCE</scope>
</reference>
<keyword evidence="2" id="KW-0496">Mitochondrion</keyword>
<name>A0A7L8EXW2_MONLA</name>
<geneLocation type="mitochondrion" evidence="2"/>
<dbReference type="EMBL" id="MN881998">
    <property type="protein sequence ID" value="QOE17398.1"/>
    <property type="molecule type" value="Genomic_DNA"/>
</dbReference>
<feature type="domain" description="Homing endonuclease LAGLIDADG" evidence="1">
    <location>
        <begin position="210"/>
        <end position="308"/>
    </location>
</feature>
<dbReference type="InterPro" id="IPR027434">
    <property type="entry name" value="Homing_endonucl"/>
</dbReference>
<dbReference type="GO" id="GO:0004519">
    <property type="term" value="F:endonuclease activity"/>
    <property type="evidence" value="ECO:0007669"/>
    <property type="project" value="UniProtKB-KW"/>
</dbReference>
<dbReference type="PANTHER" id="PTHR36181:SF4">
    <property type="entry name" value="LAGLIDADG ENDONUCLEASE"/>
    <property type="match status" value="1"/>
</dbReference>
<dbReference type="GO" id="GO:0005739">
    <property type="term" value="C:mitochondrion"/>
    <property type="evidence" value="ECO:0007669"/>
    <property type="project" value="UniProtKB-ARBA"/>
</dbReference>
<keyword evidence="2" id="KW-0255">Endonuclease</keyword>
<dbReference type="PANTHER" id="PTHR36181">
    <property type="entry name" value="INTRON-ENCODED ENDONUCLEASE AI3-RELATED"/>
    <property type="match status" value="1"/>
</dbReference>
<evidence type="ECO:0000259" key="1">
    <source>
        <dbReference type="Pfam" id="PF00961"/>
    </source>
</evidence>
<dbReference type="EMBL" id="MW794304">
    <property type="protein sequence ID" value="QYB20005.1"/>
    <property type="molecule type" value="Genomic_DNA"/>
</dbReference>
<feature type="domain" description="Homing endonuclease LAGLIDADG" evidence="1">
    <location>
        <begin position="50"/>
        <end position="150"/>
    </location>
</feature>
<organism evidence="2">
    <name type="scientific">Monilinia laxa</name>
    <name type="common">Brown rot fungus</name>
    <name type="synonym">Sclerotinia laxa</name>
    <dbReference type="NCBI Taxonomy" id="61186"/>
    <lineage>
        <taxon>Eukaryota</taxon>
        <taxon>Fungi</taxon>
        <taxon>Dikarya</taxon>
        <taxon>Ascomycota</taxon>
        <taxon>Pezizomycotina</taxon>
        <taxon>Leotiomycetes</taxon>
        <taxon>Helotiales</taxon>
        <taxon>Sclerotiniaceae</taxon>
        <taxon>Monilinia</taxon>
    </lineage>
</organism>
<proteinExistence type="predicted"/>
<dbReference type="InterPro" id="IPR004860">
    <property type="entry name" value="LAGLIDADG_dom"/>
</dbReference>
<dbReference type="InterPro" id="IPR051289">
    <property type="entry name" value="LAGLIDADG_Endonuclease"/>
</dbReference>
<dbReference type="Pfam" id="PF00961">
    <property type="entry name" value="LAGLIDADG_1"/>
    <property type="match status" value="2"/>
</dbReference>
<protein>
    <submittedName>
        <fullName evidence="2">LAGLIDADG endonuclease</fullName>
    </submittedName>
</protein>
<dbReference type="EMBL" id="MW794303">
    <property type="protein sequence ID" value="QYB19920.1"/>
    <property type="molecule type" value="Genomic_DNA"/>
</dbReference>
<accession>A0A7L8EXW2</accession>
<dbReference type="EMBL" id="MW794305">
    <property type="protein sequence ID" value="QYB20114.1"/>
    <property type="molecule type" value="Genomic_DNA"/>
</dbReference>